<name>A0A7W8M8F2_9BURK</name>
<dbReference type="EMBL" id="JACHGB010000003">
    <property type="protein sequence ID" value="MBB5271738.1"/>
    <property type="molecule type" value="Genomic_DNA"/>
</dbReference>
<dbReference type="Pfam" id="PF13193">
    <property type="entry name" value="AMP-binding_C"/>
    <property type="match status" value="1"/>
</dbReference>
<evidence type="ECO:0000259" key="4">
    <source>
        <dbReference type="Pfam" id="PF13193"/>
    </source>
</evidence>
<comment type="similarity">
    <text evidence="1">Belongs to the ATP-dependent AMP-binding enzyme family.</text>
</comment>
<sequence>MPDQTLADIIRRQGRERPDAIAFITPERTWTFGEIDAESSRVAAGLAALGLGPGDRVACLTKHMAECGVLLLGAAKLGAVCMPVNWRLAPPEIEYIVDHGQAKFMMADEAFLQLLARTNLPSLRETVVTEPGRSRLLPSFGEWRAGFPASDPGHRAAPMDTALQLYSSGTTGLPKGVEIANRGYFEVLDIGPKMVGLDPSSSVMLNVLPTFHIAGMGNLMMPLKAGCPSVFHPEFDPAKVIAAIGEHRVTHSFLVPAMIQFVLQSPAAAAGDFSSLQVISYGGSPISDTVLTEAKRVLGCGLLQAYGMTEAPFMTHLLPQDHDPDGPKSHLLRSAGTPVPGVEIRIVDGEGRDVPAGGVGEVWARTRQNMKGYWRNPKATEETFPCGREDGVGWMRTGDAGYLREGYLFIHDRIKDLVISGGENVYPAEVENVLARHPAVAECAVIGVPDERWGEAVKACVVLRPGQQATAGEIIEFMRANIAHYKCPKSVDFFDVLPRNPSGKLLKRVLREPYWSGRERAVS</sequence>
<dbReference type="Pfam" id="PF00501">
    <property type="entry name" value="AMP-binding"/>
    <property type="match status" value="1"/>
</dbReference>
<proteinExistence type="inferred from homology"/>
<keyword evidence="2 5" id="KW-0436">Ligase</keyword>
<dbReference type="RefSeq" id="WP_183966389.1">
    <property type="nucleotide sequence ID" value="NZ_BAABEW010000001.1"/>
</dbReference>
<dbReference type="FunFam" id="3.30.300.30:FF:000008">
    <property type="entry name" value="2,3-dihydroxybenzoate-AMP ligase"/>
    <property type="match status" value="1"/>
</dbReference>
<dbReference type="InterPro" id="IPR045851">
    <property type="entry name" value="AMP-bd_C_sf"/>
</dbReference>
<dbReference type="SUPFAM" id="SSF56801">
    <property type="entry name" value="Acetyl-CoA synthetase-like"/>
    <property type="match status" value="1"/>
</dbReference>
<organism evidence="5 6">
    <name type="scientific">Quisquiliibacterium transsilvanicum</name>
    <dbReference type="NCBI Taxonomy" id="1549638"/>
    <lineage>
        <taxon>Bacteria</taxon>
        <taxon>Pseudomonadati</taxon>
        <taxon>Pseudomonadota</taxon>
        <taxon>Betaproteobacteria</taxon>
        <taxon>Burkholderiales</taxon>
        <taxon>Burkholderiaceae</taxon>
        <taxon>Quisquiliibacterium</taxon>
    </lineage>
</organism>
<dbReference type="Gene3D" id="3.30.300.30">
    <property type="match status" value="1"/>
</dbReference>
<dbReference type="InterPro" id="IPR042099">
    <property type="entry name" value="ANL_N_sf"/>
</dbReference>
<protein>
    <submittedName>
        <fullName evidence="5">Acyl-CoA synthetase (AMP-forming)/AMP-acid ligase II</fullName>
    </submittedName>
</protein>
<reference evidence="5 6" key="1">
    <citation type="submission" date="2020-08" db="EMBL/GenBank/DDBJ databases">
        <title>Genomic Encyclopedia of Type Strains, Phase IV (KMG-IV): sequencing the most valuable type-strain genomes for metagenomic binning, comparative biology and taxonomic classification.</title>
        <authorList>
            <person name="Goeker M."/>
        </authorList>
    </citation>
    <scope>NUCLEOTIDE SEQUENCE [LARGE SCALE GENOMIC DNA]</scope>
    <source>
        <strain evidence="5 6">DSM 29781</strain>
    </source>
</reference>
<dbReference type="Gene3D" id="3.40.50.12780">
    <property type="entry name" value="N-terminal domain of ligase-like"/>
    <property type="match status" value="1"/>
</dbReference>
<comment type="caution">
    <text evidence="5">The sequence shown here is derived from an EMBL/GenBank/DDBJ whole genome shotgun (WGS) entry which is preliminary data.</text>
</comment>
<keyword evidence="6" id="KW-1185">Reference proteome</keyword>
<evidence type="ECO:0000313" key="6">
    <source>
        <dbReference type="Proteomes" id="UP000532440"/>
    </source>
</evidence>
<gene>
    <name evidence="5" type="ORF">HNQ70_001748</name>
</gene>
<dbReference type="Proteomes" id="UP000532440">
    <property type="component" value="Unassembled WGS sequence"/>
</dbReference>
<dbReference type="PANTHER" id="PTHR43767:SF1">
    <property type="entry name" value="NONRIBOSOMAL PEPTIDE SYNTHASE PES1 (EUROFUNG)-RELATED"/>
    <property type="match status" value="1"/>
</dbReference>
<evidence type="ECO:0000259" key="3">
    <source>
        <dbReference type="Pfam" id="PF00501"/>
    </source>
</evidence>
<feature type="domain" description="AMP-binding enzyme C-terminal" evidence="4">
    <location>
        <begin position="429"/>
        <end position="504"/>
    </location>
</feature>
<dbReference type="InterPro" id="IPR000873">
    <property type="entry name" value="AMP-dep_synth/lig_dom"/>
</dbReference>
<dbReference type="NCBIfam" id="NF004837">
    <property type="entry name" value="PRK06187.1"/>
    <property type="match status" value="1"/>
</dbReference>
<dbReference type="InterPro" id="IPR050237">
    <property type="entry name" value="ATP-dep_AMP-bd_enzyme"/>
</dbReference>
<accession>A0A7W8M8F2</accession>
<evidence type="ECO:0000256" key="2">
    <source>
        <dbReference type="ARBA" id="ARBA00022598"/>
    </source>
</evidence>
<evidence type="ECO:0000256" key="1">
    <source>
        <dbReference type="ARBA" id="ARBA00006432"/>
    </source>
</evidence>
<dbReference type="AlphaFoldDB" id="A0A7W8M8F2"/>
<evidence type="ECO:0000313" key="5">
    <source>
        <dbReference type="EMBL" id="MBB5271738.1"/>
    </source>
</evidence>
<dbReference type="InterPro" id="IPR025110">
    <property type="entry name" value="AMP-bd_C"/>
</dbReference>
<dbReference type="GO" id="GO:0016878">
    <property type="term" value="F:acid-thiol ligase activity"/>
    <property type="evidence" value="ECO:0007669"/>
    <property type="project" value="UniProtKB-ARBA"/>
</dbReference>
<dbReference type="PANTHER" id="PTHR43767">
    <property type="entry name" value="LONG-CHAIN-FATTY-ACID--COA LIGASE"/>
    <property type="match status" value="1"/>
</dbReference>
<feature type="domain" description="AMP-dependent synthetase/ligase" evidence="3">
    <location>
        <begin position="11"/>
        <end position="374"/>
    </location>
</feature>